<evidence type="ECO:0000313" key="4">
    <source>
        <dbReference type="Proteomes" id="UP000234198"/>
    </source>
</evidence>
<dbReference type="InterPro" id="IPR036249">
    <property type="entry name" value="Thioredoxin-like_sf"/>
</dbReference>
<reference evidence="3 4" key="1">
    <citation type="submission" date="2017-12" db="EMBL/GenBank/DDBJ databases">
        <title>Phylogenetic diversity of female urinary microbiome.</title>
        <authorList>
            <person name="Thomas-White K."/>
            <person name="Wolfe A.J."/>
        </authorList>
    </citation>
    <scope>NUCLEOTIDE SEQUENCE [LARGE SCALE GENOMIC DNA]</scope>
    <source>
        <strain evidence="3 4">UMB0018</strain>
    </source>
</reference>
<proteinExistence type="predicted"/>
<evidence type="ECO:0000256" key="2">
    <source>
        <dbReference type="SAM" id="Phobius"/>
    </source>
</evidence>
<dbReference type="RefSeq" id="WP_009054478.1">
    <property type="nucleotide sequence ID" value="NZ_PKKM01000003.1"/>
</dbReference>
<organism evidence="3 4">
    <name type="scientific">Schaalia odontolytica</name>
    <dbReference type="NCBI Taxonomy" id="1660"/>
    <lineage>
        <taxon>Bacteria</taxon>
        <taxon>Bacillati</taxon>
        <taxon>Actinomycetota</taxon>
        <taxon>Actinomycetes</taxon>
        <taxon>Actinomycetales</taxon>
        <taxon>Actinomycetaceae</taxon>
        <taxon>Schaalia</taxon>
    </lineage>
</organism>
<comment type="caution">
    <text evidence="3">The sequence shown here is derived from an EMBL/GenBank/DDBJ whole genome shotgun (WGS) entry which is preliminary data.</text>
</comment>
<keyword evidence="2" id="KW-1133">Transmembrane helix</keyword>
<sequence>MAQKKKPAVDPVRAKAAQMRQAQERADRRTRIIVISAVAAIVLAVVAAVGGVIWKQQAQVNAARNVDASEVLGPYADGRPIIVNANGVVAEADPNLPTLTEYFDYTCHACADLDAYMGKDLTTWAAEGHYNIELQPVITVNMDYLKPAASASLVVAQKAPDKWVDFHHALLAYFRTQFQASNGTVVQNLDASWKQVKVIAAEVGVPSDVIDTFPVNAVEDYLKASTTAWQNAGYNGRNGSLGTPELVKDRSTVIPLGTQLAALRETIAQEYGITDSASQGATETPAPEATEPSQSGTDEAQSSETTNSSN</sequence>
<dbReference type="AlphaFoldDB" id="A0A2I1I1U0"/>
<gene>
    <name evidence="3" type="ORF">CYJ22_02990</name>
</gene>
<protein>
    <submittedName>
        <fullName evidence="3">Thioredoxin</fullName>
    </submittedName>
</protein>
<evidence type="ECO:0000256" key="1">
    <source>
        <dbReference type="SAM" id="MobiDB-lite"/>
    </source>
</evidence>
<keyword evidence="2" id="KW-0472">Membrane</keyword>
<feature type="compositionally biased region" description="Polar residues" evidence="1">
    <location>
        <begin position="293"/>
        <end position="310"/>
    </location>
</feature>
<accession>A0A2I1I1U0</accession>
<dbReference type="SUPFAM" id="SSF52833">
    <property type="entry name" value="Thioredoxin-like"/>
    <property type="match status" value="1"/>
</dbReference>
<name>A0A2I1I1U0_9ACTO</name>
<dbReference type="Gene3D" id="3.40.30.10">
    <property type="entry name" value="Glutaredoxin"/>
    <property type="match status" value="1"/>
</dbReference>
<dbReference type="Proteomes" id="UP000234198">
    <property type="component" value="Unassembled WGS sequence"/>
</dbReference>
<feature type="transmembrane region" description="Helical" evidence="2">
    <location>
        <begin position="32"/>
        <end position="54"/>
    </location>
</feature>
<keyword evidence="2" id="KW-0812">Transmembrane</keyword>
<evidence type="ECO:0000313" key="3">
    <source>
        <dbReference type="EMBL" id="PKY65090.1"/>
    </source>
</evidence>
<dbReference type="EMBL" id="PKKM01000003">
    <property type="protein sequence ID" value="PKY65090.1"/>
    <property type="molecule type" value="Genomic_DNA"/>
</dbReference>
<feature type="compositionally biased region" description="Low complexity" evidence="1">
    <location>
        <begin position="281"/>
        <end position="292"/>
    </location>
</feature>
<feature type="region of interest" description="Disordered" evidence="1">
    <location>
        <begin position="272"/>
        <end position="310"/>
    </location>
</feature>